<evidence type="ECO:0000313" key="3">
    <source>
        <dbReference type="Proteomes" id="UP000078516"/>
    </source>
</evidence>
<name>A0A179EWD2_ENTTH</name>
<dbReference type="AlphaFoldDB" id="A0A179EWD2"/>
<feature type="domain" description="Mga helix-turn-helix" evidence="1">
    <location>
        <begin position="96"/>
        <end position="158"/>
    </location>
</feature>
<protein>
    <recommendedName>
        <fullName evidence="1">Mga helix-turn-helix domain-containing protein</fullName>
    </recommendedName>
</protein>
<dbReference type="Pfam" id="PF05043">
    <property type="entry name" value="Mga"/>
    <property type="match status" value="1"/>
</dbReference>
<evidence type="ECO:0000259" key="1">
    <source>
        <dbReference type="Pfam" id="PF05043"/>
    </source>
</evidence>
<evidence type="ECO:0000313" key="2">
    <source>
        <dbReference type="EMBL" id="OAQ57153.1"/>
    </source>
</evidence>
<organism evidence="2 3">
    <name type="scientific">Enterococcus thailandicus</name>
    <dbReference type="NCBI Taxonomy" id="417368"/>
    <lineage>
        <taxon>Bacteria</taxon>
        <taxon>Bacillati</taxon>
        <taxon>Bacillota</taxon>
        <taxon>Bacilli</taxon>
        <taxon>Lactobacillales</taxon>
        <taxon>Enterococcaceae</taxon>
        <taxon>Enterococcus</taxon>
    </lineage>
</organism>
<gene>
    <name evidence="2" type="ORF">A6E74_01930</name>
</gene>
<dbReference type="RefSeq" id="WP_067481233.1">
    <property type="nucleotide sequence ID" value="NZ_JBHKAV010000002.1"/>
</dbReference>
<proteinExistence type="predicted"/>
<dbReference type="Proteomes" id="UP000078516">
    <property type="component" value="Unassembled WGS sequence"/>
</dbReference>
<accession>A0A179EWD2</accession>
<reference evidence="2 3" key="1">
    <citation type="submission" date="2016-04" db="EMBL/GenBank/DDBJ databases">
        <title>Draft genome of an Enterococcus thailandicus strain isolated from bovine feces.</title>
        <authorList>
            <person name="Beukers A.G."/>
            <person name="Zaheer R."/>
            <person name="Goji N."/>
            <person name="Cook S.R."/>
            <person name="Amoako K."/>
            <person name="Chaves A.V."/>
            <person name="Ward M.P."/>
            <person name="Mcallister T.A."/>
        </authorList>
    </citation>
    <scope>NUCLEOTIDE SEQUENCE [LARGE SCALE GENOMIC DNA]</scope>
    <source>
        <strain evidence="2 3">F0711D 46</strain>
    </source>
</reference>
<keyword evidence="3" id="KW-1185">Reference proteome</keyword>
<dbReference type="EMBL" id="LWMN01000001">
    <property type="protein sequence ID" value="OAQ57153.1"/>
    <property type="molecule type" value="Genomic_DNA"/>
</dbReference>
<sequence length="488" mass="57734">MNHLVDGMFETLFFESNSRNKLHLFKYLIVQEQKVSLKSVAKQFNLSYQGIQTLTKEIIQDELQEHGQSQFILKTGKVLREQEVQLFTIDSYRLFLLKKESVTFTYLVYKVRHPNKNELSYAQKHLISISTFHRKIQLLKNLLAVYQMNLTLKTTNDLQETAYRTFLYFSLWWGYRGQENLFTYLGNEKKYQVIANQDRSFITKQQLVLLLNVLESRYLLKKYLTNFELQDGLHTLFYDYGAPYAELWHHTPKKVRSAEKKFLSTFINLFILNERIATEQKRVFARQQLKQNKQLAEFVKTYLRLLEKNQFEIISDSEFVYDVLLFSGMVNNLIGEEAKEIIQLIQQLLPASYQKTLVALKGKVIEQEELQVATKSRPLLVLCVLLTLHYRKYRVPSVTVGLPKELGIICIKDLQSFLGSFGFVKVIILEDISTNSCDLLLINYSLMKQKVPKKQRYYYWDQSNFPENYTALERKIFEEKNRRTTENH</sequence>
<dbReference type="InterPro" id="IPR007737">
    <property type="entry name" value="Mga_HTH"/>
</dbReference>
<comment type="caution">
    <text evidence="2">The sequence shown here is derived from an EMBL/GenBank/DDBJ whole genome shotgun (WGS) entry which is preliminary data.</text>
</comment>